<reference evidence="1 2" key="1">
    <citation type="submission" date="2018-08" db="EMBL/GenBank/DDBJ databases">
        <authorList>
            <consortium name="Pathogen Informatics"/>
        </authorList>
    </citation>
    <scope>NUCLEOTIDE SEQUENCE [LARGE SCALE GENOMIC DNA]</scope>
    <source>
        <strain evidence="1 2">EuSCAPE_TR125</strain>
    </source>
</reference>
<organism evidence="1 2">
    <name type="scientific">Klebsiella pneumoniae</name>
    <dbReference type="NCBI Taxonomy" id="573"/>
    <lineage>
        <taxon>Bacteria</taxon>
        <taxon>Pseudomonadati</taxon>
        <taxon>Pseudomonadota</taxon>
        <taxon>Gammaproteobacteria</taxon>
        <taxon>Enterobacterales</taxon>
        <taxon>Enterobacteriaceae</taxon>
        <taxon>Klebsiella/Raoultella group</taxon>
        <taxon>Klebsiella</taxon>
        <taxon>Klebsiella pneumoniae complex</taxon>
    </lineage>
</organism>
<name>A0AAX2N677_KLEPN</name>
<evidence type="ECO:0000313" key="2">
    <source>
        <dbReference type="Proteomes" id="UP000258798"/>
    </source>
</evidence>
<protein>
    <recommendedName>
        <fullName evidence="3">Protein CopB</fullName>
    </recommendedName>
</protein>
<gene>
    <name evidence="1" type="ORF">SAMEA3729652_01175</name>
</gene>
<dbReference type="Proteomes" id="UP000258798">
    <property type="component" value="Unassembled WGS sequence"/>
</dbReference>
<evidence type="ECO:0000313" key="1">
    <source>
        <dbReference type="EMBL" id="SWT09020.1"/>
    </source>
</evidence>
<sequence>MKRRSTVVHIAPALMKKLEELSEMYGLSRQKTLEIILKEELNNVG</sequence>
<proteinExistence type="predicted"/>
<accession>A0AAX2N677</accession>
<dbReference type="EMBL" id="UJRG01000002">
    <property type="protein sequence ID" value="SWT09020.1"/>
    <property type="molecule type" value="Genomic_DNA"/>
</dbReference>
<dbReference type="AlphaFoldDB" id="A0AAX2N677"/>
<comment type="caution">
    <text evidence="1">The sequence shown here is derived from an EMBL/GenBank/DDBJ whole genome shotgun (WGS) entry which is preliminary data.</text>
</comment>
<dbReference type="RefSeq" id="WP_158238314.1">
    <property type="nucleotide sequence ID" value="NZ_CAAGZQ010000001.1"/>
</dbReference>
<evidence type="ECO:0008006" key="3">
    <source>
        <dbReference type="Google" id="ProtNLM"/>
    </source>
</evidence>